<protein>
    <recommendedName>
        <fullName evidence="8">Tetraspanin</fullName>
    </recommendedName>
</protein>
<dbReference type="KEGG" id="xtr:100496085"/>
<evidence type="ECO:0000313" key="12">
    <source>
        <dbReference type="Xenbase" id="XB-GENE-868554"/>
    </source>
</evidence>
<feature type="disulfide bond" evidence="7">
    <location>
        <begin position="144"/>
        <end position="161"/>
    </location>
</feature>
<accession>F6ZYI3</accession>
<evidence type="ECO:0000256" key="7">
    <source>
        <dbReference type="PIRSR" id="PIRSR002419-1"/>
    </source>
</evidence>
<dbReference type="InterPro" id="IPR000301">
    <property type="entry name" value="Tetraspanin_animals"/>
</dbReference>
<keyword evidence="3 8" id="KW-0812">Transmembrane</keyword>
<feature type="transmembrane region" description="Helical" evidence="8">
    <location>
        <begin position="82"/>
        <end position="106"/>
    </location>
</feature>
<keyword evidence="7" id="KW-1015">Disulfide bond</keyword>
<feature type="transmembrane region" description="Helical" evidence="8">
    <location>
        <begin position="55"/>
        <end position="75"/>
    </location>
</feature>
<dbReference type="PRINTS" id="PR00259">
    <property type="entry name" value="TMFOUR"/>
</dbReference>
<dbReference type="SUPFAM" id="SSF48652">
    <property type="entry name" value="Tetraspanin"/>
    <property type="match status" value="1"/>
</dbReference>
<dbReference type="InterPro" id="IPR008952">
    <property type="entry name" value="Tetraspanin_EC2_sf"/>
</dbReference>
<evidence type="ECO:0000256" key="6">
    <source>
        <dbReference type="ARBA" id="ARBA00023180"/>
    </source>
</evidence>
<dbReference type="GeneTree" id="ENSGT00940000159669"/>
<evidence type="ECO:0000256" key="1">
    <source>
        <dbReference type="ARBA" id="ARBA00004141"/>
    </source>
</evidence>
<evidence type="ECO:0000256" key="3">
    <source>
        <dbReference type="ARBA" id="ARBA00022692"/>
    </source>
</evidence>
<dbReference type="CTD" id="963"/>
<evidence type="ECO:0000313" key="10">
    <source>
        <dbReference type="Proteomes" id="UP000008143"/>
    </source>
</evidence>
<dbReference type="Proteomes" id="UP000008143">
    <property type="component" value="Chromosome 2"/>
</dbReference>
<dbReference type="PROSITE" id="PS00421">
    <property type="entry name" value="TM4_1"/>
    <property type="match status" value="1"/>
</dbReference>
<dbReference type="PANTHER" id="PTHR19282:SF39">
    <property type="entry name" value="LEUKOCYTE SURFACE ANTIGEN CD53"/>
    <property type="match status" value="1"/>
</dbReference>
<dbReference type="eggNOG" id="KOG3882">
    <property type="taxonomic scope" value="Eukaryota"/>
</dbReference>
<evidence type="ECO:0000313" key="11">
    <source>
        <dbReference type="RefSeq" id="XP_002942834.1"/>
    </source>
</evidence>
<reference evidence="11" key="3">
    <citation type="submission" date="2025-04" db="UniProtKB">
        <authorList>
            <consortium name="RefSeq"/>
        </authorList>
    </citation>
    <scope>IDENTIFICATION</scope>
    <source>
        <strain evidence="11">Nigerian</strain>
        <tissue evidence="11">Liver and blood</tissue>
    </source>
</reference>
<dbReference type="Gene3D" id="1.10.1450.10">
    <property type="entry name" value="Tetraspanin"/>
    <property type="match status" value="1"/>
</dbReference>
<dbReference type="GO" id="GO:0005886">
    <property type="term" value="C:plasma membrane"/>
    <property type="evidence" value="ECO:0000318"/>
    <property type="project" value="GO_Central"/>
</dbReference>
<organism evidence="9">
    <name type="scientific">Xenopus tropicalis</name>
    <name type="common">Western clawed frog</name>
    <name type="synonym">Silurana tropicalis</name>
    <dbReference type="NCBI Taxonomy" id="8364"/>
    <lineage>
        <taxon>Eukaryota</taxon>
        <taxon>Metazoa</taxon>
        <taxon>Chordata</taxon>
        <taxon>Craniata</taxon>
        <taxon>Vertebrata</taxon>
        <taxon>Euteleostomi</taxon>
        <taxon>Amphibia</taxon>
        <taxon>Batrachia</taxon>
        <taxon>Anura</taxon>
        <taxon>Pipoidea</taxon>
        <taxon>Pipidae</taxon>
        <taxon>Xenopodinae</taxon>
        <taxon>Xenopus</taxon>
        <taxon>Silurana</taxon>
    </lineage>
</organism>
<dbReference type="OMA" id="IQSFLHC"/>
<sequence length="228" mass="25414">MASNFVNTLKYLMFAFNFLFWVTGCSIIAIGIYFVVNNIYGDLLTNNPSLTVGNALIAIGIIIMVFGFLGCMGAIKENKCLLLTFFILLLLILLAEVIMAILLFVYEKQLDNYVRDRLTSSFEQNLKQNSSETWNIIQRNLQCCGINGTKDWKDNIPNSCCASNANSKCSQADLFKMGCSEALKNWFEKNFLYVGVGTICISVIEVLGMSFALTLYCHISRSSGTLST</sequence>
<keyword evidence="6" id="KW-0325">Glycoprotein</keyword>
<dbReference type="Bgee" id="ENSXETG00000015353">
    <property type="expression patterns" value="Expressed in liver and 4 other cell types or tissues"/>
</dbReference>
<gene>
    <name evidence="9 11 12" type="primary">cd53</name>
</gene>
<feature type="transmembrane region" description="Helical" evidence="8">
    <location>
        <begin position="191"/>
        <end position="216"/>
    </location>
</feature>
<comment type="similarity">
    <text evidence="2 8">Belongs to the tetraspanin (TM4SF) family.</text>
</comment>
<dbReference type="HOGENOM" id="CLU_055524_4_3_1"/>
<dbReference type="InterPro" id="IPR018499">
    <property type="entry name" value="Tetraspanin/Peripherin"/>
</dbReference>
<dbReference type="PIRSF" id="PIRSF002419">
    <property type="entry name" value="Tetraspanin"/>
    <property type="match status" value="1"/>
</dbReference>
<dbReference type="AlphaFoldDB" id="F6ZYI3"/>
<evidence type="ECO:0000256" key="4">
    <source>
        <dbReference type="ARBA" id="ARBA00022989"/>
    </source>
</evidence>
<dbReference type="ExpressionAtlas" id="F6ZYI3">
    <property type="expression patterns" value="baseline"/>
</dbReference>
<feature type="transmembrane region" description="Helical" evidence="8">
    <location>
        <begin position="12"/>
        <end position="35"/>
    </location>
</feature>
<evidence type="ECO:0000256" key="2">
    <source>
        <dbReference type="ARBA" id="ARBA00006840"/>
    </source>
</evidence>
<keyword evidence="10" id="KW-1185">Reference proteome</keyword>
<feature type="disulfide bond" evidence="7">
    <location>
        <begin position="143"/>
        <end position="179"/>
    </location>
</feature>
<evidence type="ECO:0000256" key="5">
    <source>
        <dbReference type="ARBA" id="ARBA00023136"/>
    </source>
</evidence>
<dbReference type="RefSeq" id="XP_002942834.1">
    <property type="nucleotide sequence ID" value="XM_002942788.5"/>
</dbReference>
<dbReference type="Ensembl" id="ENSXETT00000033554">
    <property type="protein sequence ID" value="ENSXETP00000033554"/>
    <property type="gene ID" value="ENSXETG00000015353"/>
</dbReference>
<reference evidence="9" key="2">
    <citation type="submission" date="2011-06" db="UniProtKB">
        <authorList>
            <consortium name="Ensembl"/>
        </authorList>
    </citation>
    <scope>IDENTIFICATION</scope>
</reference>
<dbReference type="AGR" id="Xenbase:XB-GENE-868554"/>
<evidence type="ECO:0000256" key="8">
    <source>
        <dbReference type="RuleBase" id="RU361218"/>
    </source>
</evidence>
<keyword evidence="5 8" id="KW-0472">Membrane</keyword>
<evidence type="ECO:0000313" key="9">
    <source>
        <dbReference type="Ensembl" id="ENSXETP00000033554"/>
    </source>
</evidence>
<dbReference type="GeneID" id="100496085"/>
<dbReference type="PhylomeDB" id="F6ZYI3"/>
<dbReference type="Xenbase" id="XB-GENE-868554">
    <property type="gene designation" value="cd53"/>
</dbReference>
<reference evidence="9" key="1">
    <citation type="journal article" date="2010" name="Science">
        <title>The genome of the Western clawed frog Xenopus tropicalis.</title>
        <authorList>
            <person name="Hellsten U."/>
            <person name="Harland R.M."/>
            <person name="Gilchrist M.J."/>
            <person name="Hendrix D."/>
            <person name="Jurka J."/>
            <person name="Kapitonov V."/>
            <person name="Ovcharenko I."/>
            <person name="Putnam N.H."/>
            <person name="Shu S."/>
            <person name="Taher L."/>
            <person name="Blitz I.L."/>
            <person name="Blumberg B."/>
            <person name="Dichmann D.S."/>
            <person name="Dubchak I."/>
            <person name="Amaya E."/>
            <person name="Detter J.C."/>
            <person name="Fletcher R."/>
            <person name="Gerhard D.S."/>
            <person name="Goodstein D."/>
            <person name="Graves T."/>
            <person name="Grigoriev I.V."/>
            <person name="Grimwood J."/>
            <person name="Kawashima T."/>
            <person name="Lindquist E."/>
            <person name="Lucas S.M."/>
            <person name="Mead P.E."/>
            <person name="Mitros T."/>
            <person name="Ogino H."/>
            <person name="Ohta Y."/>
            <person name="Poliakov A.V."/>
            <person name="Pollet N."/>
            <person name="Robert J."/>
            <person name="Salamov A."/>
            <person name="Sater A.K."/>
            <person name="Schmutz J."/>
            <person name="Terry A."/>
            <person name="Vize P.D."/>
            <person name="Warren W.C."/>
            <person name="Wells D."/>
            <person name="Wills A."/>
            <person name="Wilson R.K."/>
            <person name="Zimmerman L.B."/>
            <person name="Zorn A.M."/>
            <person name="Grainger R."/>
            <person name="Grammer T."/>
            <person name="Khokha M.K."/>
            <person name="Richardson P.M."/>
            <person name="Rokhsar D.S."/>
        </authorList>
    </citation>
    <scope>NUCLEOTIDE SEQUENCE [LARGE SCALE GENOMIC DNA]</scope>
    <source>
        <strain evidence="9">Nigerian</strain>
    </source>
</reference>
<dbReference type="PANTHER" id="PTHR19282">
    <property type="entry name" value="TETRASPANIN"/>
    <property type="match status" value="1"/>
</dbReference>
<dbReference type="InterPro" id="IPR018503">
    <property type="entry name" value="Tetraspanin_CS"/>
</dbReference>
<keyword evidence="4 8" id="KW-1133">Transmembrane helix</keyword>
<proteinExistence type="inferred from homology"/>
<comment type="subcellular location">
    <subcellularLocation>
        <location evidence="1 8">Membrane</location>
        <topology evidence="1 8">Multi-pass membrane protein</topology>
    </subcellularLocation>
</comment>
<dbReference type="Reactome" id="R-XTR-6798695">
    <property type="pathway name" value="Neutrophil degranulation"/>
</dbReference>
<dbReference type="OrthoDB" id="432835at2759"/>
<dbReference type="Pfam" id="PF00335">
    <property type="entry name" value="Tetraspanin"/>
    <property type="match status" value="1"/>
</dbReference>
<name>F6ZYI3_XENTR</name>